<sequence length="144" mass="15661">MEETSGVKVNMFVAKVTFTPDVAHVGAIGETVDEAAGEMEAESEKEKIPESQTDAICVAASVDEATGEMKEQSEKEVPESQIVHYQAELLPEVLPQMVKRKRCPAKAMQSPFITVFYSGSSTGVVAAKGKKQIYVVKHPFQSKI</sequence>
<proteinExistence type="predicted"/>
<comment type="caution">
    <text evidence="1">The sequence shown here is derived from an EMBL/GenBank/DDBJ whole genome shotgun (WGS) entry which is preliminary data.</text>
</comment>
<protein>
    <submittedName>
        <fullName evidence="1">Uncharacterized protein</fullName>
    </submittedName>
</protein>
<dbReference type="EMBL" id="MJEQ01001552">
    <property type="protein sequence ID" value="OIT30287.1"/>
    <property type="molecule type" value="Genomic_DNA"/>
</dbReference>
<accession>A0A314KM86</accession>
<dbReference type="AlphaFoldDB" id="A0A314KM86"/>
<name>A0A314KM86_NICAT</name>
<evidence type="ECO:0000313" key="1">
    <source>
        <dbReference type="EMBL" id="OIT30287.1"/>
    </source>
</evidence>
<gene>
    <name evidence="1" type="ORF">A4A49_20681</name>
</gene>
<dbReference type="Gramene" id="OIT30287">
    <property type="protein sequence ID" value="OIT30287"/>
    <property type="gene ID" value="A4A49_20681"/>
</dbReference>
<reference evidence="1" key="1">
    <citation type="submission" date="2016-11" db="EMBL/GenBank/DDBJ databases">
        <title>The genome of Nicotiana attenuata.</title>
        <authorList>
            <person name="Xu S."/>
            <person name="Brockmoeller T."/>
            <person name="Gaquerel E."/>
            <person name="Navarro A."/>
            <person name="Kuhl H."/>
            <person name="Gase K."/>
            <person name="Ling Z."/>
            <person name="Zhou W."/>
            <person name="Kreitzer C."/>
            <person name="Stanke M."/>
            <person name="Tang H."/>
            <person name="Lyons E."/>
            <person name="Pandey P."/>
            <person name="Pandey S.P."/>
            <person name="Timmermann B."/>
            <person name="Baldwin I.T."/>
        </authorList>
    </citation>
    <scope>NUCLEOTIDE SEQUENCE [LARGE SCALE GENOMIC DNA]</scope>
    <source>
        <strain evidence="1">UT</strain>
    </source>
</reference>
<keyword evidence="2" id="KW-1185">Reference proteome</keyword>
<dbReference type="Proteomes" id="UP000187609">
    <property type="component" value="Unassembled WGS sequence"/>
</dbReference>
<organism evidence="1 2">
    <name type="scientific">Nicotiana attenuata</name>
    <name type="common">Coyote tobacco</name>
    <dbReference type="NCBI Taxonomy" id="49451"/>
    <lineage>
        <taxon>Eukaryota</taxon>
        <taxon>Viridiplantae</taxon>
        <taxon>Streptophyta</taxon>
        <taxon>Embryophyta</taxon>
        <taxon>Tracheophyta</taxon>
        <taxon>Spermatophyta</taxon>
        <taxon>Magnoliopsida</taxon>
        <taxon>eudicotyledons</taxon>
        <taxon>Gunneridae</taxon>
        <taxon>Pentapetalae</taxon>
        <taxon>asterids</taxon>
        <taxon>lamiids</taxon>
        <taxon>Solanales</taxon>
        <taxon>Solanaceae</taxon>
        <taxon>Nicotianoideae</taxon>
        <taxon>Nicotianeae</taxon>
        <taxon>Nicotiana</taxon>
    </lineage>
</organism>
<evidence type="ECO:0000313" key="2">
    <source>
        <dbReference type="Proteomes" id="UP000187609"/>
    </source>
</evidence>